<reference evidence="2" key="1">
    <citation type="submission" date="2022-11" db="EMBL/GenBank/DDBJ databases">
        <title>High-quality draft genome sequence of Galbibacter sp. strain CMA-7.</title>
        <authorList>
            <person name="Wei L."/>
            <person name="Dong C."/>
            <person name="Shao Z."/>
        </authorList>
    </citation>
    <scope>NUCLEOTIDE SEQUENCE</scope>
    <source>
        <strain evidence="2">CMA-7</strain>
    </source>
</reference>
<keyword evidence="3" id="KW-1185">Reference proteome</keyword>
<protein>
    <submittedName>
        <fullName evidence="2">Uncharacterized protein</fullName>
    </submittedName>
</protein>
<accession>A0ABT6FTS8</accession>
<keyword evidence="1" id="KW-1133">Transmembrane helix</keyword>
<dbReference type="Proteomes" id="UP001153642">
    <property type="component" value="Unassembled WGS sequence"/>
</dbReference>
<evidence type="ECO:0000313" key="3">
    <source>
        <dbReference type="Proteomes" id="UP001153642"/>
    </source>
</evidence>
<proteinExistence type="predicted"/>
<dbReference type="RefSeq" id="WP_277900381.1">
    <property type="nucleotide sequence ID" value="NZ_JAPMUA010000004.1"/>
</dbReference>
<keyword evidence="1" id="KW-0812">Transmembrane</keyword>
<gene>
    <name evidence="2" type="ORF">OSR52_12330</name>
</gene>
<evidence type="ECO:0000256" key="1">
    <source>
        <dbReference type="SAM" id="Phobius"/>
    </source>
</evidence>
<feature type="transmembrane region" description="Helical" evidence="1">
    <location>
        <begin position="7"/>
        <end position="26"/>
    </location>
</feature>
<keyword evidence="1" id="KW-0472">Membrane</keyword>
<evidence type="ECO:0000313" key="2">
    <source>
        <dbReference type="EMBL" id="MDG3586655.1"/>
    </source>
</evidence>
<comment type="caution">
    <text evidence="2">The sequence shown here is derived from an EMBL/GenBank/DDBJ whole genome shotgun (WGS) entry which is preliminary data.</text>
</comment>
<organism evidence="2 3">
    <name type="scientific">Galbibacter pacificus</name>
    <dbReference type="NCBI Taxonomy" id="2996052"/>
    <lineage>
        <taxon>Bacteria</taxon>
        <taxon>Pseudomonadati</taxon>
        <taxon>Bacteroidota</taxon>
        <taxon>Flavobacteriia</taxon>
        <taxon>Flavobacteriales</taxon>
        <taxon>Flavobacteriaceae</taxon>
        <taxon>Galbibacter</taxon>
    </lineage>
</organism>
<sequence length="103" mass="12058">MNTAKKIIVYFFLYIFCSFIITPAVIKVVEKNMDVSCFYSLVEEEKKGSNTGEIKEIKGLPYPKDEFLYFSQYSSNRNAYYYHMHHSCDQVMDVIIPPPEHIA</sequence>
<name>A0ABT6FTS8_9FLAO</name>
<dbReference type="EMBL" id="JAPMUA010000004">
    <property type="protein sequence ID" value="MDG3586655.1"/>
    <property type="molecule type" value="Genomic_DNA"/>
</dbReference>